<keyword evidence="2" id="KW-1133">Transmembrane helix</keyword>
<dbReference type="EMBL" id="JBBPBN010000017">
    <property type="protein sequence ID" value="KAK9019830.1"/>
    <property type="molecule type" value="Genomic_DNA"/>
</dbReference>
<evidence type="ECO:0000256" key="2">
    <source>
        <dbReference type="SAM" id="Phobius"/>
    </source>
</evidence>
<dbReference type="Proteomes" id="UP001396334">
    <property type="component" value="Unassembled WGS sequence"/>
</dbReference>
<gene>
    <name evidence="3" type="ORF">V6N11_054338</name>
</gene>
<keyword evidence="4" id="KW-1185">Reference proteome</keyword>
<evidence type="ECO:0000313" key="4">
    <source>
        <dbReference type="Proteomes" id="UP001396334"/>
    </source>
</evidence>
<keyword evidence="2" id="KW-0472">Membrane</keyword>
<accession>A0ABR2S3K5</accession>
<comment type="caution">
    <text evidence="3">The sequence shown here is derived from an EMBL/GenBank/DDBJ whole genome shotgun (WGS) entry which is preliminary data.</text>
</comment>
<sequence length="170" mass="18541">MAILNLMPWPIKLEDICVVVAMLSGIALLILGNSSFIKKKWAWFAQWLVIDNTLITNSLVKNQVIPATSNQPAALEEVTSSEPAELDRIASNECSKAVGMHVTASLTRIFSPNLILPAKKYLSFGFHKNSTPHTVATPHSSDPPPSSLKSWSMASQLPFQSRPSAKSDTI</sequence>
<feature type="transmembrane region" description="Helical" evidence="2">
    <location>
        <begin position="13"/>
        <end position="31"/>
    </location>
</feature>
<reference evidence="3 4" key="1">
    <citation type="journal article" date="2024" name="G3 (Bethesda)">
        <title>Genome assembly of Hibiscus sabdariffa L. provides insights into metabolisms of medicinal natural products.</title>
        <authorList>
            <person name="Kim T."/>
        </authorList>
    </citation>
    <scope>NUCLEOTIDE SEQUENCE [LARGE SCALE GENOMIC DNA]</scope>
    <source>
        <strain evidence="3">TK-2024</strain>
        <tissue evidence="3">Old leaves</tissue>
    </source>
</reference>
<protein>
    <submittedName>
        <fullName evidence="3">Uncharacterized protein</fullName>
    </submittedName>
</protein>
<evidence type="ECO:0000256" key="1">
    <source>
        <dbReference type="SAM" id="MobiDB-lite"/>
    </source>
</evidence>
<feature type="compositionally biased region" description="Polar residues" evidence="1">
    <location>
        <begin position="147"/>
        <end position="170"/>
    </location>
</feature>
<proteinExistence type="predicted"/>
<evidence type="ECO:0000313" key="3">
    <source>
        <dbReference type="EMBL" id="KAK9019830.1"/>
    </source>
</evidence>
<name>A0ABR2S3K5_9ROSI</name>
<organism evidence="3 4">
    <name type="scientific">Hibiscus sabdariffa</name>
    <name type="common">roselle</name>
    <dbReference type="NCBI Taxonomy" id="183260"/>
    <lineage>
        <taxon>Eukaryota</taxon>
        <taxon>Viridiplantae</taxon>
        <taxon>Streptophyta</taxon>
        <taxon>Embryophyta</taxon>
        <taxon>Tracheophyta</taxon>
        <taxon>Spermatophyta</taxon>
        <taxon>Magnoliopsida</taxon>
        <taxon>eudicotyledons</taxon>
        <taxon>Gunneridae</taxon>
        <taxon>Pentapetalae</taxon>
        <taxon>rosids</taxon>
        <taxon>malvids</taxon>
        <taxon>Malvales</taxon>
        <taxon>Malvaceae</taxon>
        <taxon>Malvoideae</taxon>
        <taxon>Hibiscus</taxon>
    </lineage>
</organism>
<feature type="region of interest" description="Disordered" evidence="1">
    <location>
        <begin position="133"/>
        <end position="170"/>
    </location>
</feature>
<keyword evidence="2" id="KW-0812">Transmembrane</keyword>